<name>Q12JW9_SHEDO</name>
<accession>Q12JW9</accession>
<dbReference type="KEGG" id="sdn:Sden_2979"/>
<dbReference type="Gene3D" id="1.10.8.650">
    <property type="entry name" value="Uncharacterised protein PF13642 yp_926445, C-terminal domain"/>
    <property type="match status" value="1"/>
</dbReference>
<organism evidence="1 2">
    <name type="scientific">Shewanella denitrificans (strain OS217 / ATCC BAA-1090 / DSM 15013)</name>
    <dbReference type="NCBI Taxonomy" id="318161"/>
    <lineage>
        <taxon>Bacteria</taxon>
        <taxon>Pseudomonadati</taxon>
        <taxon>Pseudomonadota</taxon>
        <taxon>Gammaproteobacteria</taxon>
        <taxon>Alteromonadales</taxon>
        <taxon>Shewanellaceae</taxon>
        <taxon>Shewanella</taxon>
    </lineage>
</organism>
<dbReference type="Proteomes" id="UP000001982">
    <property type="component" value="Chromosome"/>
</dbReference>
<protein>
    <submittedName>
        <fullName evidence="1">Uncharacterized protein</fullName>
    </submittedName>
</protein>
<gene>
    <name evidence="1" type="ordered locus">Sden_2979</name>
</gene>
<dbReference type="HOGENOM" id="CLU_158707_1_0_6"/>
<sequence>MPTQDVFWPAILKLEQTKELIYLESKSDWIAYACLNSQMMDPLDRLIDLQGWIFNIKDANQFTMQSGEQGQEQVVKQLPSLVATEQQMTALQLIPLVRQYAEFLEQCCSAKLVFNSISQGIALVASLEQNS</sequence>
<proteinExistence type="predicted"/>
<dbReference type="AlphaFoldDB" id="Q12JW9"/>
<dbReference type="InterPro" id="IPR025284">
    <property type="entry name" value="DUF4144"/>
</dbReference>
<evidence type="ECO:0000313" key="2">
    <source>
        <dbReference type="Proteomes" id="UP000001982"/>
    </source>
</evidence>
<evidence type="ECO:0000313" key="1">
    <source>
        <dbReference type="EMBL" id="ABE56257.1"/>
    </source>
</evidence>
<reference evidence="1 2" key="1">
    <citation type="submission" date="2006-03" db="EMBL/GenBank/DDBJ databases">
        <title>Complete sequence of Shewanella denitrificans OS217.</title>
        <authorList>
            <consortium name="US DOE Joint Genome Institute"/>
            <person name="Copeland A."/>
            <person name="Lucas S."/>
            <person name="Lapidus A."/>
            <person name="Barry K."/>
            <person name="Detter J.C."/>
            <person name="Glavina del Rio T."/>
            <person name="Hammon N."/>
            <person name="Israni S."/>
            <person name="Dalin E."/>
            <person name="Tice H."/>
            <person name="Pitluck S."/>
            <person name="Brettin T."/>
            <person name="Bruce D."/>
            <person name="Han C."/>
            <person name="Tapia R."/>
            <person name="Gilna P."/>
            <person name="Kiss H."/>
            <person name="Schmutz J."/>
            <person name="Larimer F."/>
            <person name="Land M."/>
            <person name="Hauser L."/>
            <person name="Kyrpides N."/>
            <person name="Lykidis A."/>
            <person name="Richardson P."/>
        </authorList>
    </citation>
    <scope>NUCLEOTIDE SEQUENCE [LARGE SCALE GENOMIC DNA]</scope>
    <source>
        <strain evidence="2">OS217 / ATCC BAA-1090 / DSM 15013</strain>
    </source>
</reference>
<dbReference type="STRING" id="318161.Sden_2979"/>
<dbReference type="EMBL" id="CP000302">
    <property type="protein sequence ID" value="ABE56257.1"/>
    <property type="molecule type" value="Genomic_DNA"/>
</dbReference>
<dbReference type="Pfam" id="PF13642">
    <property type="entry name" value="DUF4144"/>
    <property type="match status" value="1"/>
</dbReference>
<dbReference type="Gene3D" id="2.40.10.320">
    <property type="entry name" value="Uncharacterised protein PF13642 yp_926445, N-terminal domain"/>
    <property type="match status" value="1"/>
</dbReference>
<keyword evidence="2" id="KW-1185">Reference proteome</keyword>